<organism evidence="1">
    <name type="scientific">marine sediment metagenome</name>
    <dbReference type="NCBI Taxonomy" id="412755"/>
    <lineage>
        <taxon>unclassified sequences</taxon>
        <taxon>metagenomes</taxon>
        <taxon>ecological metagenomes</taxon>
    </lineage>
</organism>
<name>A0A0F9D3N9_9ZZZZ</name>
<gene>
    <name evidence="1" type="ORF">LCGC14_2248000</name>
</gene>
<dbReference type="AlphaFoldDB" id="A0A0F9D3N9"/>
<dbReference type="EMBL" id="LAZR01030583">
    <property type="protein sequence ID" value="KKL56179.1"/>
    <property type="molecule type" value="Genomic_DNA"/>
</dbReference>
<accession>A0A0F9D3N9</accession>
<sequence length="74" mass="8492">MEPIAEHPGYYRDPKATEFLYNSGGQMVDEPDCWKCGDVRLLKIAPFNRPSQGAWDTDYMVCECREACEGESQR</sequence>
<protein>
    <submittedName>
        <fullName evidence="1">Uncharacterized protein</fullName>
    </submittedName>
</protein>
<comment type="caution">
    <text evidence="1">The sequence shown here is derived from an EMBL/GenBank/DDBJ whole genome shotgun (WGS) entry which is preliminary data.</text>
</comment>
<reference evidence="1" key="1">
    <citation type="journal article" date="2015" name="Nature">
        <title>Complex archaea that bridge the gap between prokaryotes and eukaryotes.</title>
        <authorList>
            <person name="Spang A."/>
            <person name="Saw J.H."/>
            <person name="Jorgensen S.L."/>
            <person name="Zaremba-Niedzwiedzka K."/>
            <person name="Martijn J."/>
            <person name="Lind A.E."/>
            <person name="van Eijk R."/>
            <person name="Schleper C."/>
            <person name="Guy L."/>
            <person name="Ettema T.J."/>
        </authorList>
    </citation>
    <scope>NUCLEOTIDE SEQUENCE</scope>
</reference>
<proteinExistence type="predicted"/>
<evidence type="ECO:0000313" key="1">
    <source>
        <dbReference type="EMBL" id="KKL56179.1"/>
    </source>
</evidence>